<sequence>MGLATNFVELNQSINFYDNPWDLKTLDGAAETPTADEHPFIEVIQKAVLHYRLQSAAHFEFDIGLDVKRIMPIGSNLENITSLNPSPRVFVKFGNFNGRVPATVRPKLRKHRRSKVLKPTNKIEVIENGQSMPLHNFLAKHFPIFENCMASKQTMQAWWSANGKQFDWNSLPTELKEHVIQSCLHAPLTQDEYRTLLYKHKSFFAKHPGDKPGREFGIYEIVDQLGNWASLLGVSHQVRAIALRLCFIGSSALVHSKGFGLFANSYEKLDNAICRLGRYYQMIEPNSLPTDEKTQVLAHCYKQYPKIYPHLQHYATFAHGIRKVSVYMDFLSYMHFFKVTVGGFKQYWYTQRTTYEVFQQLPCLKEIEIRLPLQPHDGWNEGHSLRGPALFHHGRDQVCPRMLHRVIYEQIAEVLAPYSRVRIKNCGDGQEKARFYALRNEARVRLKFTARDWAELYAECGGGIQLDEPVEQESWDEKDDEPVSVVPQVMDTSGDDEPFFPPKCRCEVRCNLVYQKKERHRRRLWG</sequence>
<name>A0A9P4HEP5_9PLEO</name>
<comment type="caution">
    <text evidence="1">The sequence shown here is derived from an EMBL/GenBank/DDBJ whole genome shotgun (WGS) entry which is preliminary data.</text>
</comment>
<dbReference type="EMBL" id="ML978174">
    <property type="protein sequence ID" value="KAF2032195.1"/>
    <property type="molecule type" value="Genomic_DNA"/>
</dbReference>
<dbReference type="Proteomes" id="UP000799777">
    <property type="component" value="Unassembled WGS sequence"/>
</dbReference>
<evidence type="ECO:0000313" key="1">
    <source>
        <dbReference type="EMBL" id="KAF2032195.1"/>
    </source>
</evidence>
<organism evidence="1 2">
    <name type="scientific">Setomelanomma holmii</name>
    <dbReference type="NCBI Taxonomy" id="210430"/>
    <lineage>
        <taxon>Eukaryota</taxon>
        <taxon>Fungi</taxon>
        <taxon>Dikarya</taxon>
        <taxon>Ascomycota</taxon>
        <taxon>Pezizomycotina</taxon>
        <taxon>Dothideomycetes</taxon>
        <taxon>Pleosporomycetidae</taxon>
        <taxon>Pleosporales</taxon>
        <taxon>Pleosporineae</taxon>
        <taxon>Phaeosphaeriaceae</taxon>
        <taxon>Setomelanomma</taxon>
    </lineage>
</organism>
<dbReference type="AlphaFoldDB" id="A0A9P4HEP5"/>
<gene>
    <name evidence="1" type="ORF">EK21DRAFT_61405</name>
</gene>
<proteinExistence type="predicted"/>
<dbReference type="OrthoDB" id="3781946at2759"/>
<reference evidence="1" key="1">
    <citation type="journal article" date="2020" name="Stud. Mycol.">
        <title>101 Dothideomycetes genomes: a test case for predicting lifestyles and emergence of pathogens.</title>
        <authorList>
            <person name="Haridas S."/>
            <person name="Albert R."/>
            <person name="Binder M."/>
            <person name="Bloem J."/>
            <person name="Labutti K."/>
            <person name="Salamov A."/>
            <person name="Andreopoulos B."/>
            <person name="Baker S."/>
            <person name="Barry K."/>
            <person name="Bills G."/>
            <person name="Bluhm B."/>
            <person name="Cannon C."/>
            <person name="Castanera R."/>
            <person name="Culley D."/>
            <person name="Daum C."/>
            <person name="Ezra D."/>
            <person name="Gonzalez J."/>
            <person name="Henrissat B."/>
            <person name="Kuo A."/>
            <person name="Liang C."/>
            <person name="Lipzen A."/>
            <person name="Lutzoni F."/>
            <person name="Magnuson J."/>
            <person name="Mondo S."/>
            <person name="Nolan M."/>
            <person name="Ohm R."/>
            <person name="Pangilinan J."/>
            <person name="Park H.-J."/>
            <person name="Ramirez L."/>
            <person name="Alfaro M."/>
            <person name="Sun H."/>
            <person name="Tritt A."/>
            <person name="Yoshinaga Y."/>
            <person name="Zwiers L.-H."/>
            <person name="Turgeon B."/>
            <person name="Goodwin S."/>
            <person name="Spatafora J."/>
            <person name="Crous P."/>
            <person name="Grigoriev I."/>
        </authorList>
    </citation>
    <scope>NUCLEOTIDE SEQUENCE</scope>
    <source>
        <strain evidence="1">CBS 110217</strain>
    </source>
</reference>
<protein>
    <submittedName>
        <fullName evidence="1">Uncharacterized protein</fullName>
    </submittedName>
</protein>
<keyword evidence="2" id="KW-1185">Reference proteome</keyword>
<evidence type="ECO:0000313" key="2">
    <source>
        <dbReference type="Proteomes" id="UP000799777"/>
    </source>
</evidence>
<accession>A0A9P4HEP5</accession>